<evidence type="ECO:0000256" key="21">
    <source>
        <dbReference type="ARBA" id="ARBA00038443"/>
    </source>
</evidence>
<evidence type="ECO:0000256" key="4">
    <source>
        <dbReference type="ARBA" id="ARBA00004642"/>
    </source>
</evidence>
<keyword evidence="6" id="KW-0813">Transport</keyword>
<dbReference type="GO" id="GO:0061733">
    <property type="term" value="F:protein-lysine-acetyltransferase activity"/>
    <property type="evidence" value="ECO:0007669"/>
    <property type="project" value="UniProtKB-EC"/>
</dbReference>
<evidence type="ECO:0000259" key="26">
    <source>
        <dbReference type="PROSITE" id="PS50250"/>
    </source>
</evidence>
<dbReference type="Ensembl" id="ENSOANT00000040895.2">
    <property type="protein sequence ID" value="ENSOANP00000031648.2"/>
    <property type="gene ID" value="ENSOANG00000028261.2"/>
</dbReference>
<evidence type="ECO:0000256" key="1">
    <source>
        <dbReference type="ARBA" id="ARBA00004286"/>
    </source>
</evidence>
<dbReference type="STRING" id="9258.ENSOANP00000031648"/>
<dbReference type="InterPro" id="IPR000504">
    <property type="entry name" value="RRM_dom"/>
</dbReference>
<dbReference type="Pfam" id="PF00076">
    <property type="entry name" value="RRM_1"/>
    <property type="match status" value="1"/>
</dbReference>
<evidence type="ECO:0000256" key="8">
    <source>
        <dbReference type="ARBA" id="ARBA00022481"/>
    </source>
</evidence>
<evidence type="ECO:0000256" key="13">
    <source>
        <dbReference type="ARBA" id="ARBA00022859"/>
    </source>
</evidence>
<feature type="compositionally biased region" description="Polar residues" evidence="25">
    <location>
        <begin position="982"/>
        <end position="991"/>
    </location>
</feature>
<dbReference type="PANTHER" id="PTHR12436">
    <property type="entry name" value="80 KDA MCM3-ASSOCIATED PROTEIN"/>
    <property type="match status" value="1"/>
</dbReference>
<dbReference type="RefSeq" id="XP_028925527.1">
    <property type="nucleotide sequence ID" value="XM_029069694.2"/>
</dbReference>
<evidence type="ECO:0000313" key="27">
    <source>
        <dbReference type="Ensembl" id="ENSOANP00000031648.2"/>
    </source>
</evidence>
<evidence type="ECO:0000256" key="6">
    <source>
        <dbReference type="ARBA" id="ARBA00022448"/>
    </source>
</evidence>
<dbReference type="eggNOG" id="KOG1860">
    <property type="taxonomic scope" value="Eukaryota"/>
</dbReference>
<dbReference type="OrthoDB" id="21502at2759"/>
<dbReference type="InterPro" id="IPR031910">
    <property type="entry name" value="GANP_CID_dom"/>
</dbReference>
<sequence>MNQISHELAKQPETSSETSAKSIRFPHHDSSASGKGSGRSKMYGTLGSHSELGTANSAQTVGIGSARKTEHSTELHVASSHMASSPPATYFFKTDEERPTFNSVTSFGDLPSISHLRYSSGEPSRYVIRKSKCSFQSPEKLMFESLLSAGLDKTANQMTRLPCRHSCSLNGEPEGQKTSYFSQEPFFPAMRTNVHFANRARSTNLPFSFTSSHSSRKGNRAKKAPEPPFERTISNFTSTPSGESLRVSQRTKQEQKNVQASTRPRKRLQYDAFKKQEHGPMGDHSVNKYFNPLNRSFKDALATMTQNNSETTTQMTLTEADQFAKQQSRKFKKQKTEYMERIKKGTTDFSLPHRNQNSAKSDHLLPNGRSAIQCKHIPYHLNNKVVLKKYFSQFGNVQEVYIKRNKYMAVIYFGDHVSAGAALAKEKGKRLHRNIVMFWHNQKSRIGKEEYLAKGKKIRKNNKSEEENHQNFSLQKPSVKSLGNDNLPSKSLSLTKLELLRGLNQEEELFSSDAQMKHPESVRSAVYGVSSLMSRTAKTSEEKYRILEQRDKILRLAHIKRTDLDKAKPIVGTCPDMCPEKERYMRESRQQLSIFELLPGTSKVDHTAAIKEYSRSSADQEEPLPHDLRPSSVLSMTMDYLITHVMNKMEGNTREWYDFIWNRTRGVRKDITQQNLCDPLTVSLLEKCTRFHIHCAHHLCEEPVSSFDAKINNENMIKCLQSLKEMYQDLANMDIYCKREAEFRAYSVLLNLNNGDVLRELQQFQPTLCNSPEVVFAAQALIALNTNNFVKFFKLVQTASYLNSCILHSYFNQVRRNALKILNTAYTINSQRSTTFPLRDLMHMLLFRDDKEAADFVTYYGLHVSNGWVQLNRLRFKESKRCFKPKISAFIKEKLTGSIGEIINGGPLPSVIQHIPVCSFNKENLYTGENSEIEPSNSDQKTNLNMTALPERSKGDLGSVVHPDRVPPAQPWTRPPSACDSLPQSPFQGLSQKEHRQRPPFDFQSQPRFYHPLSISAPPLAPTLTEQPPPHLSRPVLPSLNAFLELDIKEVVEELVQDIVEEECQEIINFSTALCYTPKEGQRAQIFSCSEETCINLVTLFLEDEIFQTARETLQEFQHFHKCLWRWRNVVINQKKMKRKLRVFPAAPCYVENTNELKALLPSAECPIPKEYFSKGILDLGHAGKLGISCIRLNRLRNEMIHQMKVQYFYQKLLREAAWTPLDLPSLISEHLALQREHVFWKVVLVLPDNEMHPSGDLSRILGNWLKVKFMGAEISKKVNNNAKDKIQTLALFQYIKQQEDWATQVNVCVKVVQGILSDAELETAKSQKDFLGTSGFILLLPVREKNEDSTKIDEFWFSALLQLRKLLEAKPVLPVIPLIILVPIQGKDEIEKDVEKGLLLQDLISSELISDYIIVKISSFLNDLEANLQVSKAVKWLASHSPRHPKLCCQTLSQFVEDGVHREFSRRFFWDRKERRLAGLASQKPGPIIDLYNSVLQFLADVISSEWLSNLSWPVPEFAEPEGTGQLPHLYWNTPRHLAWLKEAVLSFQIPQIDIPPSAPWNFICTTIFQYISQIPSSHQTQPVLQVQVENLLSGIYFKLKDKELASSGEGGFSVKDIPWDAIISLCINHRLKDWMPLTLPTVSEALSRDGEIRVYFSKDHLSEFTRPSSWERARLRTQREIQQSYERSVSDSNQSSKPNDGLGMTVERNDGRGRVTPGKKKEYLPVEASDPSFSREELLSAHLSTCLQQEREESKKFEDQIQQWLTEDPGQLKVSLPQQFTPVNLLQPVALGVNTPALIELQVSRQMENTRSMQEPSTSLSKRLRHLENLIRATREEDRVFDLQLSTLRDLGGI</sequence>
<dbReference type="PROSITE" id="PS50250">
    <property type="entry name" value="PCI"/>
    <property type="match status" value="1"/>
</dbReference>
<accession>K7EDP1</accession>
<keyword evidence="16" id="KW-0811">Translocation</keyword>
<protein>
    <recommendedName>
        <fullName evidence="24">Germinal-center associated nuclear protein</fullName>
        <ecNumber evidence="5">2.3.1.48</ecNumber>
    </recommendedName>
</protein>
<evidence type="ECO:0000256" key="5">
    <source>
        <dbReference type="ARBA" id="ARBA00013184"/>
    </source>
</evidence>
<dbReference type="Bgee" id="ENSOANG00000028261">
    <property type="expression patterns" value="Expressed in testis and 1 other cell type or tissue"/>
</dbReference>
<feature type="region of interest" description="Disordered" evidence="25">
    <location>
        <begin position="461"/>
        <end position="486"/>
    </location>
</feature>
<dbReference type="SUPFAM" id="SSF54928">
    <property type="entry name" value="RNA-binding domain, RBD"/>
    <property type="match status" value="1"/>
</dbReference>
<dbReference type="Proteomes" id="UP000002279">
    <property type="component" value="Chromosome 7"/>
</dbReference>
<dbReference type="InterPro" id="IPR045107">
    <property type="entry name" value="SAC3/GANP/THP3"/>
</dbReference>
<reference evidence="27 28" key="1">
    <citation type="journal article" date="2008" name="Nature">
        <title>Genome analysis of the platypus reveals unique signatures of evolution.</title>
        <authorList>
            <person name="Warren W.C."/>
            <person name="Hillier L.W."/>
            <person name="Marshall Graves J.A."/>
            <person name="Birney E."/>
            <person name="Ponting C.P."/>
            <person name="Grutzner F."/>
            <person name="Belov K."/>
            <person name="Miller W."/>
            <person name="Clarke L."/>
            <person name="Chinwalla A.T."/>
            <person name="Yang S.P."/>
            <person name="Heger A."/>
            <person name="Locke D.P."/>
            <person name="Miethke P."/>
            <person name="Waters P.D."/>
            <person name="Veyrunes F."/>
            <person name="Fulton L."/>
            <person name="Fulton B."/>
            <person name="Graves T."/>
            <person name="Wallis J."/>
            <person name="Puente X.S."/>
            <person name="Lopez-Otin C."/>
            <person name="Ordonez G.R."/>
            <person name="Eichler E.E."/>
            <person name="Chen L."/>
            <person name="Cheng Z."/>
            <person name="Deakin J.E."/>
            <person name="Alsop A."/>
            <person name="Thompson K."/>
            <person name="Kirby P."/>
            <person name="Papenfuss A.T."/>
            <person name="Wakefield M.J."/>
            <person name="Olender T."/>
            <person name="Lancet D."/>
            <person name="Huttley G.A."/>
            <person name="Smit A.F."/>
            <person name="Pask A."/>
            <person name="Temple-Smith P."/>
            <person name="Batzer M.A."/>
            <person name="Walker J.A."/>
            <person name="Konkel M.K."/>
            <person name="Harris R.S."/>
            <person name="Whittington C.M."/>
            <person name="Wong E.S."/>
            <person name="Gemmell N.J."/>
            <person name="Buschiazzo E."/>
            <person name="Vargas Jentzsch I.M."/>
            <person name="Merkel A."/>
            <person name="Schmitz J."/>
            <person name="Zemann A."/>
            <person name="Churakov G."/>
            <person name="Kriegs J.O."/>
            <person name="Brosius J."/>
            <person name="Murchison E.P."/>
            <person name="Sachidanandam R."/>
            <person name="Smith C."/>
            <person name="Hannon G.J."/>
            <person name="Tsend-Ayush E."/>
            <person name="McMillan D."/>
            <person name="Attenborough R."/>
            <person name="Rens W."/>
            <person name="Ferguson-Smith M."/>
            <person name="Lefevre C.M."/>
            <person name="Sharp J.A."/>
            <person name="Nicholas K.R."/>
            <person name="Ray D.A."/>
            <person name="Kube M."/>
            <person name="Reinhardt R."/>
            <person name="Pringle T.H."/>
            <person name="Taylor J."/>
            <person name="Jones R.C."/>
            <person name="Nixon B."/>
            <person name="Dacheux J.L."/>
            <person name="Niwa H."/>
            <person name="Sekita Y."/>
            <person name="Huang X."/>
            <person name="Stark A."/>
            <person name="Kheradpour P."/>
            <person name="Kellis M."/>
            <person name="Flicek P."/>
            <person name="Chen Y."/>
            <person name="Webber C."/>
            <person name="Hardison R."/>
            <person name="Nelson J."/>
            <person name="Hallsworth-Pepin K."/>
            <person name="Delehaunty K."/>
            <person name="Markovic C."/>
            <person name="Minx P."/>
            <person name="Feng Y."/>
            <person name="Kremitzki C."/>
            <person name="Mitreva M."/>
            <person name="Glasscock J."/>
            <person name="Wylie T."/>
            <person name="Wohldmann P."/>
            <person name="Thiru P."/>
            <person name="Nhan M.N."/>
            <person name="Pohl C.S."/>
            <person name="Smith S.M."/>
            <person name="Hou S."/>
            <person name="Nefedov M."/>
            <person name="de Jong P.J."/>
            <person name="Renfree M.B."/>
            <person name="Mardis E.R."/>
            <person name="Wilson R.K."/>
        </authorList>
    </citation>
    <scope>NUCLEOTIDE SEQUENCE [LARGE SCALE GENOMIC DNA]</scope>
    <source>
        <strain evidence="27 28">Glennie</strain>
    </source>
</reference>
<feature type="region of interest" description="Disordered" evidence="25">
    <location>
        <begin position="1683"/>
        <end position="1720"/>
    </location>
</feature>
<keyword evidence="20" id="KW-0012">Acyltransferase</keyword>
<evidence type="ECO:0000256" key="22">
    <source>
        <dbReference type="ARBA" id="ARBA00048940"/>
    </source>
</evidence>
<dbReference type="RefSeq" id="XP_028925526.1">
    <property type="nucleotide sequence ID" value="XM_029069693.2"/>
</dbReference>
<evidence type="ECO:0000256" key="14">
    <source>
        <dbReference type="ARBA" id="ARBA00022927"/>
    </source>
</evidence>
<keyword evidence="12" id="KW-0509">mRNA transport</keyword>
<gene>
    <name evidence="27" type="primary">LOC100083492</name>
</gene>
<feature type="compositionally biased region" description="Polar residues" evidence="25">
    <location>
        <begin position="12"/>
        <end position="21"/>
    </location>
</feature>
<evidence type="ECO:0000256" key="12">
    <source>
        <dbReference type="ARBA" id="ARBA00022816"/>
    </source>
</evidence>
<keyword evidence="18" id="KW-0906">Nuclear pore complex</keyword>
<keyword evidence="19" id="KW-0539">Nucleus</keyword>
<dbReference type="InterPro" id="IPR012677">
    <property type="entry name" value="Nucleotide-bd_a/b_plait_sf"/>
</dbReference>
<dbReference type="GO" id="GO:0006406">
    <property type="term" value="P:mRNA export from nucleus"/>
    <property type="evidence" value="ECO:0000318"/>
    <property type="project" value="GO_Central"/>
</dbReference>
<comment type="subcellular location">
    <subcellularLocation>
        <location evidence="1">Chromosome</location>
    </subcellularLocation>
    <subcellularLocation>
        <location evidence="2">Cytoplasm</location>
    </subcellularLocation>
    <subcellularLocation>
        <location evidence="3">Nucleus</location>
        <location evidence="3">Nuclear pore complex</location>
    </subcellularLocation>
    <subcellularLocation>
        <location evidence="4">Nucleus</location>
        <location evidence="4">Nucleoplasm</location>
    </subcellularLocation>
</comment>
<dbReference type="FunFam" id="1.25.40.990:FF:000003">
    <property type="entry name" value="germinal-center associated nuclear protein isoform X2"/>
    <property type="match status" value="1"/>
</dbReference>
<keyword evidence="10" id="KW-0597">Phosphoprotein</keyword>
<evidence type="ECO:0000256" key="23">
    <source>
        <dbReference type="ARBA" id="ARBA00055631"/>
    </source>
</evidence>
<dbReference type="Gene3D" id="3.30.70.330">
    <property type="match status" value="1"/>
</dbReference>
<dbReference type="GeneTree" id="ENSGT00940000156322"/>
<dbReference type="GO" id="GO:0070390">
    <property type="term" value="C:transcription export complex 2"/>
    <property type="evidence" value="ECO:0000318"/>
    <property type="project" value="GO_Central"/>
</dbReference>
<dbReference type="Pfam" id="PF16766">
    <property type="entry name" value="CID_GANP"/>
    <property type="match status" value="1"/>
</dbReference>
<evidence type="ECO:0000256" key="7">
    <source>
        <dbReference type="ARBA" id="ARBA00022454"/>
    </source>
</evidence>
<evidence type="ECO:0000256" key="3">
    <source>
        <dbReference type="ARBA" id="ARBA00004567"/>
    </source>
</evidence>
<dbReference type="InParanoid" id="K7EDP1"/>
<evidence type="ECO:0000256" key="17">
    <source>
        <dbReference type="ARBA" id="ARBA00023054"/>
    </source>
</evidence>
<dbReference type="GO" id="GO:0005694">
    <property type="term" value="C:chromosome"/>
    <property type="evidence" value="ECO:0007669"/>
    <property type="project" value="UniProtKB-SubCell"/>
</dbReference>
<dbReference type="GO" id="GO:0015031">
    <property type="term" value="P:protein transport"/>
    <property type="evidence" value="ECO:0007669"/>
    <property type="project" value="UniProtKB-KW"/>
</dbReference>
<keyword evidence="17" id="KW-0175">Coiled coil</keyword>
<feature type="region of interest" description="Disordered" evidence="25">
    <location>
        <begin position="1"/>
        <end position="55"/>
    </location>
</feature>
<evidence type="ECO:0000256" key="15">
    <source>
        <dbReference type="ARBA" id="ARBA00022990"/>
    </source>
</evidence>
<dbReference type="GeneID" id="100083492"/>
<feature type="region of interest" description="Disordered" evidence="25">
    <location>
        <begin position="205"/>
        <end position="265"/>
    </location>
</feature>
<dbReference type="HOGENOM" id="CLU_001842_1_0_1"/>
<feature type="compositionally biased region" description="Polar residues" evidence="25">
    <location>
        <begin position="1683"/>
        <end position="1700"/>
    </location>
</feature>
<dbReference type="GO" id="GO:0005654">
    <property type="term" value="C:nucleoplasm"/>
    <property type="evidence" value="ECO:0007669"/>
    <property type="project" value="UniProtKB-SubCell"/>
</dbReference>
<proteinExistence type="inferred from homology"/>
<reference evidence="27" key="3">
    <citation type="submission" date="2025-09" db="UniProtKB">
        <authorList>
            <consortium name="Ensembl"/>
        </authorList>
    </citation>
    <scope>IDENTIFICATION</scope>
    <source>
        <strain evidence="27">Glennie</strain>
    </source>
</reference>
<dbReference type="InterPro" id="IPR000717">
    <property type="entry name" value="PCI_dom"/>
</dbReference>
<dbReference type="GO" id="GO:0005643">
    <property type="term" value="C:nuclear pore"/>
    <property type="evidence" value="ECO:0007669"/>
    <property type="project" value="UniProtKB-SubCell"/>
</dbReference>
<feature type="compositionally biased region" description="Polar residues" evidence="25">
    <location>
        <begin position="470"/>
        <end position="486"/>
    </location>
</feature>
<keyword evidence="14" id="KW-0653">Protein transport</keyword>
<dbReference type="KEGG" id="oaa:100083492"/>
<dbReference type="Pfam" id="PF16768">
    <property type="entry name" value="NupH_GANP"/>
    <property type="match status" value="1"/>
</dbReference>
<dbReference type="InterPro" id="IPR035979">
    <property type="entry name" value="RBD_domain_sf"/>
</dbReference>
<comment type="similarity">
    <text evidence="21">Belongs to the SAC3 family.</text>
</comment>
<feature type="compositionally biased region" description="Basic and acidic residues" evidence="25">
    <location>
        <begin position="1709"/>
        <end position="1720"/>
    </location>
</feature>
<dbReference type="GO" id="GO:0005737">
    <property type="term" value="C:cytoplasm"/>
    <property type="evidence" value="ECO:0000318"/>
    <property type="project" value="GO_Central"/>
</dbReference>
<evidence type="ECO:0000256" key="11">
    <source>
        <dbReference type="ARBA" id="ARBA00022679"/>
    </source>
</evidence>
<comment type="catalytic activity">
    <reaction evidence="22">
        <text>L-lysyl-[histone] + acetyl-CoA = N(6)-acetyl-L-lysyl-[histone] + CoA + H(+)</text>
        <dbReference type="Rhea" id="RHEA:21992"/>
        <dbReference type="Rhea" id="RHEA-COMP:9845"/>
        <dbReference type="Rhea" id="RHEA-COMP:11338"/>
        <dbReference type="ChEBI" id="CHEBI:15378"/>
        <dbReference type="ChEBI" id="CHEBI:29969"/>
        <dbReference type="ChEBI" id="CHEBI:57287"/>
        <dbReference type="ChEBI" id="CHEBI:57288"/>
        <dbReference type="ChEBI" id="CHEBI:61930"/>
        <dbReference type="EC" id="2.3.1.48"/>
    </reaction>
    <physiologicalReaction direction="left-to-right" evidence="22">
        <dbReference type="Rhea" id="RHEA:21993"/>
    </physiologicalReaction>
</comment>
<dbReference type="Gene3D" id="1.25.40.990">
    <property type="match status" value="1"/>
</dbReference>
<reference evidence="27" key="2">
    <citation type="submission" date="2025-08" db="UniProtKB">
        <authorList>
            <consortium name="Ensembl"/>
        </authorList>
    </citation>
    <scope>IDENTIFICATION</scope>
    <source>
        <strain evidence="27">Glennie</strain>
    </source>
</reference>
<name>K7EDP1_ORNAN</name>
<evidence type="ECO:0000256" key="20">
    <source>
        <dbReference type="ARBA" id="ARBA00023315"/>
    </source>
</evidence>
<dbReference type="InterPro" id="IPR031908">
    <property type="entry name" value="NupH_GANP"/>
</dbReference>
<keyword evidence="11" id="KW-0808">Transferase</keyword>
<dbReference type="Gene3D" id="6.10.250.1340">
    <property type="match status" value="1"/>
</dbReference>
<dbReference type="InterPro" id="IPR005062">
    <property type="entry name" value="SAC3/GANP/THP3_conserved"/>
</dbReference>
<keyword evidence="13" id="KW-0391">Immunity</keyword>
<dbReference type="Pfam" id="PF03399">
    <property type="entry name" value="SAC3_GANP"/>
    <property type="match status" value="1"/>
</dbReference>
<dbReference type="OMA" id="HAPWADI"/>
<feature type="domain" description="PCI" evidence="26">
    <location>
        <begin position="712"/>
        <end position="895"/>
    </location>
</feature>
<evidence type="ECO:0000256" key="2">
    <source>
        <dbReference type="ARBA" id="ARBA00004496"/>
    </source>
</evidence>
<feature type="region of interest" description="Disordered" evidence="25">
    <location>
        <begin position="950"/>
        <end position="1003"/>
    </location>
</feature>
<feature type="compositionally biased region" description="Polar residues" evidence="25">
    <location>
        <begin position="232"/>
        <end position="262"/>
    </location>
</feature>
<dbReference type="GO" id="GO:0002376">
    <property type="term" value="P:immune system process"/>
    <property type="evidence" value="ECO:0007669"/>
    <property type="project" value="UniProtKB-KW"/>
</dbReference>
<dbReference type="InterPro" id="IPR031907">
    <property type="entry name" value="MCM3AP_GANP"/>
</dbReference>
<evidence type="ECO:0000256" key="16">
    <source>
        <dbReference type="ARBA" id="ARBA00023010"/>
    </source>
</evidence>
<evidence type="ECO:0000313" key="28">
    <source>
        <dbReference type="Proteomes" id="UP000002279"/>
    </source>
</evidence>
<evidence type="ECO:0000256" key="9">
    <source>
        <dbReference type="ARBA" id="ARBA00022490"/>
    </source>
</evidence>
<dbReference type="GO" id="GO:0003723">
    <property type="term" value="F:RNA binding"/>
    <property type="evidence" value="ECO:0007669"/>
    <property type="project" value="InterPro"/>
</dbReference>
<evidence type="ECO:0000256" key="18">
    <source>
        <dbReference type="ARBA" id="ARBA00023132"/>
    </source>
</evidence>
<evidence type="ECO:0000256" key="19">
    <source>
        <dbReference type="ARBA" id="ARBA00023242"/>
    </source>
</evidence>
<dbReference type="EC" id="2.3.1.48" evidence="5"/>
<dbReference type="Pfam" id="PF16769">
    <property type="entry name" value="MCM3AP_GANP"/>
    <property type="match status" value="1"/>
</dbReference>
<organism evidence="27 28">
    <name type="scientific">Ornithorhynchus anatinus</name>
    <name type="common">Duckbill platypus</name>
    <dbReference type="NCBI Taxonomy" id="9258"/>
    <lineage>
        <taxon>Eukaryota</taxon>
        <taxon>Metazoa</taxon>
        <taxon>Chordata</taxon>
        <taxon>Craniata</taxon>
        <taxon>Vertebrata</taxon>
        <taxon>Euteleostomi</taxon>
        <taxon>Mammalia</taxon>
        <taxon>Monotremata</taxon>
        <taxon>Ornithorhynchidae</taxon>
        <taxon>Ornithorhynchus</taxon>
    </lineage>
</organism>
<evidence type="ECO:0000256" key="10">
    <source>
        <dbReference type="ARBA" id="ARBA00022553"/>
    </source>
</evidence>
<keyword evidence="7" id="KW-0158">Chromosome</keyword>
<keyword evidence="15" id="KW-0007">Acetylation</keyword>
<keyword evidence="28" id="KW-1185">Reference proteome</keyword>
<evidence type="ECO:0000256" key="24">
    <source>
        <dbReference type="ARBA" id="ARBA00069544"/>
    </source>
</evidence>
<evidence type="ECO:0000256" key="25">
    <source>
        <dbReference type="SAM" id="MobiDB-lite"/>
    </source>
</evidence>
<comment type="function">
    <text evidence="23">As a component of the TREX-2 complex, involved in the export of mRNAs to the cytoplasm through the nuclear pores. Through the acetylation of histones, affects the assembly of nucleosomes at immunoglobulin variable region genes and promotes the recruitment and positioning of transcription complex to favor DNA cytosine deaminase AICDA/AID targeting, hence promoting somatic hypermutations.</text>
</comment>
<keyword evidence="8" id="KW-0488">Methylation</keyword>
<dbReference type="GO" id="GO:0005634">
    <property type="term" value="C:nucleus"/>
    <property type="evidence" value="ECO:0000318"/>
    <property type="project" value="GO_Central"/>
</dbReference>
<keyword evidence="9" id="KW-0963">Cytoplasm</keyword>
<dbReference type="PANTHER" id="PTHR12436:SF3">
    <property type="entry name" value="GERMINAL-CENTER ASSOCIATED NUCLEAR PROTEIN"/>
    <property type="match status" value="1"/>
</dbReference>